<dbReference type="RefSeq" id="WP_109721618.1">
    <property type="nucleotide sequence ID" value="NZ_QEQK01000021.1"/>
</dbReference>
<evidence type="ECO:0000256" key="2">
    <source>
        <dbReference type="SAM" id="Phobius"/>
    </source>
</evidence>
<keyword evidence="2" id="KW-0472">Membrane</keyword>
<keyword evidence="2" id="KW-0812">Transmembrane</keyword>
<keyword evidence="4" id="KW-1185">Reference proteome</keyword>
<comment type="caution">
    <text evidence="3">The sequence shown here is derived from an EMBL/GenBank/DDBJ whole genome shotgun (WGS) entry which is preliminary data.</text>
</comment>
<organism evidence="3 4">
    <name type="scientific">Abyssibacter profundi</name>
    <dbReference type="NCBI Taxonomy" id="2182787"/>
    <lineage>
        <taxon>Bacteria</taxon>
        <taxon>Pseudomonadati</taxon>
        <taxon>Pseudomonadota</taxon>
        <taxon>Gammaproteobacteria</taxon>
        <taxon>Chromatiales</taxon>
        <taxon>Oceanococcaceae</taxon>
        <taxon>Abyssibacter</taxon>
    </lineage>
</organism>
<dbReference type="Proteomes" id="UP000251800">
    <property type="component" value="Unassembled WGS sequence"/>
</dbReference>
<feature type="transmembrane region" description="Helical" evidence="2">
    <location>
        <begin position="42"/>
        <end position="61"/>
    </location>
</feature>
<evidence type="ECO:0000256" key="1">
    <source>
        <dbReference type="SAM" id="MobiDB-lite"/>
    </source>
</evidence>
<evidence type="ECO:0000313" key="4">
    <source>
        <dbReference type="Proteomes" id="UP000251800"/>
    </source>
</evidence>
<feature type="compositionally biased region" description="Basic and acidic residues" evidence="1">
    <location>
        <begin position="126"/>
        <end position="135"/>
    </location>
</feature>
<keyword evidence="2" id="KW-1133">Transmembrane helix</keyword>
<accession>A0A383XPQ9</accession>
<dbReference type="EMBL" id="QEQK01000021">
    <property type="protein sequence ID" value="PWN54613.1"/>
    <property type="molecule type" value="Genomic_DNA"/>
</dbReference>
<protein>
    <submittedName>
        <fullName evidence="3">Uncharacterized protein</fullName>
    </submittedName>
</protein>
<feature type="region of interest" description="Disordered" evidence="1">
    <location>
        <begin position="126"/>
        <end position="154"/>
    </location>
</feature>
<gene>
    <name evidence="3" type="ORF">DEH80_16450</name>
</gene>
<sequence>MASKQKKGRGNKRQEKAAEYNGWRALVVFLEGIFDLINNRQIYPAFGLVLLSICVVVVVRLPENELAEVIKLLISKAGGSAGGMFALLIVTNGGWWYLTKRLRSIYKHEIERLVAVRSELMHGPDAKIRQHRSSEEDCPEQYLMPTNPAKAADE</sequence>
<name>A0A383XPQ9_9GAMM</name>
<evidence type="ECO:0000313" key="3">
    <source>
        <dbReference type="EMBL" id="PWN54613.1"/>
    </source>
</evidence>
<dbReference type="OrthoDB" id="9868126at2"/>
<reference evidence="3 4" key="1">
    <citation type="submission" date="2018-05" db="EMBL/GenBank/DDBJ databases">
        <title>Abyssibacter profundi OUC007T gen. nov., sp. nov, a marine bacterium isolated from seawater of the Mariana Trench.</title>
        <authorList>
            <person name="Zhou S."/>
        </authorList>
    </citation>
    <scope>NUCLEOTIDE SEQUENCE [LARGE SCALE GENOMIC DNA]</scope>
    <source>
        <strain evidence="3 4">OUC007</strain>
    </source>
</reference>
<dbReference type="AlphaFoldDB" id="A0A383XPQ9"/>
<feature type="transmembrane region" description="Helical" evidence="2">
    <location>
        <begin position="81"/>
        <end position="98"/>
    </location>
</feature>
<proteinExistence type="predicted"/>